<dbReference type="AlphaFoldDB" id="A0A914CBZ6"/>
<sequence>MHERYAHKRNLATQLLENNKNQQTEKEYLIKDMSSTKTNSDKSRTENAKLQNELADLTAKIKKLTEEKEKIIAENEEMRIDWTMAKGENEKLKKENDELRNQNGTLREVAENFQKNIEGLLTDILPQMQLLRERYNCNQTSANDSCLNPSQREQELMEKLESTQKELHKSQEMSKQLENKIQELERANSPQLENFKDVFCKKIELAFASNKFLDEKSKMLENLNNLFKQIDKLTIPNEDGASPIDNNFSSAEFVTITSDGEDEKSGNKKDDAPFTSVELTDMSTSWRRISVSNFGSATENSEASTSSVTSNFNMAFPSFVNAQAPSTSTSLIQNPYGPPVQTLINILASSPNMTPSYDARPSTSKDPKTSNPVMNEKSTTQDRNLQKNPGNRSLKQTRTTTDMQILTTSVSNLSSTVDALQLSTSSSSAFSNSAHARINPSTSSNQSAAEIKSSSNSPQSKQTAKKAIGGNTTPSETPISAFGTKTSTPRAKVPTTPKRTRSIDAVDKEPTPASIRNRISISISGDTPSSSYSSQHKEPRRSLTGEDLSASLQKRPRINYDSYDNRNSTYREETSNSHRPAMQQKMNIYKTNPSKLLKYRVAGANHK</sequence>
<feature type="region of interest" description="Disordered" evidence="2">
    <location>
        <begin position="427"/>
        <end position="583"/>
    </location>
</feature>
<feature type="compositionally biased region" description="Basic and acidic residues" evidence="2">
    <location>
        <begin position="535"/>
        <end position="544"/>
    </location>
</feature>
<feature type="region of interest" description="Disordered" evidence="2">
    <location>
        <begin position="351"/>
        <end position="403"/>
    </location>
</feature>
<accession>A0A914CBZ6</accession>
<evidence type="ECO:0000256" key="2">
    <source>
        <dbReference type="SAM" id="MobiDB-lite"/>
    </source>
</evidence>
<proteinExistence type="predicted"/>
<evidence type="ECO:0000313" key="3">
    <source>
        <dbReference type="Proteomes" id="UP000887540"/>
    </source>
</evidence>
<dbReference type="WBParaSite" id="ACRNAN_Path_795.g3005.t1">
    <property type="protein sequence ID" value="ACRNAN_Path_795.g3005.t1"/>
    <property type="gene ID" value="ACRNAN_Path_795.g3005"/>
</dbReference>
<feature type="compositionally biased region" description="Low complexity" evidence="2">
    <location>
        <begin position="514"/>
        <end position="534"/>
    </location>
</feature>
<dbReference type="Proteomes" id="UP000887540">
    <property type="component" value="Unplaced"/>
</dbReference>
<feature type="compositionally biased region" description="Polar residues" evidence="2">
    <location>
        <begin position="470"/>
        <end position="489"/>
    </location>
</feature>
<feature type="compositionally biased region" description="Basic residues" evidence="2">
    <location>
        <begin position="1"/>
        <end position="10"/>
    </location>
</feature>
<keyword evidence="3" id="KW-1185">Reference proteome</keyword>
<name>A0A914CBZ6_9BILA</name>
<reference evidence="4" key="1">
    <citation type="submission" date="2022-11" db="UniProtKB">
        <authorList>
            <consortium name="WormBaseParasite"/>
        </authorList>
    </citation>
    <scope>IDENTIFICATION</scope>
</reference>
<feature type="compositionally biased region" description="Basic and acidic residues" evidence="2">
    <location>
        <begin position="501"/>
        <end position="510"/>
    </location>
</feature>
<evidence type="ECO:0000256" key="1">
    <source>
        <dbReference type="SAM" id="Coils"/>
    </source>
</evidence>
<feature type="compositionally biased region" description="Low complexity" evidence="2">
    <location>
        <begin position="427"/>
        <end position="436"/>
    </location>
</feature>
<evidence type="ECO:0000313" key="4">
    <source>
        <dbReference type="WBParaSite" id="ACRNAN_Path_795.g3005.t1"/>
    </source>
</evidence>
<organism evidence="3 4">
    <name type="scientific">Acrobeloides nanus</name>
    <dbReference type="NCBI Taxonomy" id="290746"/>
    <lineage>
        <taxon>Eukaryota</taxon>
        <taxon>Metazoa</taxon>
        <taxon>Ecdysozoa</taxon>
        <taxon>Nematoda</taxon>
        <taxon>Chromadorea</taxon>
        <taxon>Rhabditida</taxon>
        <taxon>Tylenchina</taxon>
        <taxon>Cephalobomorpha</taxon>
        <taxon>Cephaloboidea</taxon>
        <taxon>Cephalobidae</taxon>
        <taxon>Acrobeloides</taxon>
    </lineage>
</organism>
<protein>
    <submittedName>
        <fullName evidence="4">Uncharacterized protein</fullName>
    </submittedName>
</protein>
<feature type="coiled-coil region" evidence="1">
    <location>
        <begin position="153"/>
        <end position="194"/>
    </location>
</feature>
<feature type="compositionally biased region" description="Polar residues" evidence="2">
    <location>
        <begin position="369"/>
        <end position="403"/>
    </location>
</feature>
<feature type="coiled-coil region" evidence="1">
    <location>
        <begin position="40"/>
        <end position="116"/>
    </location>
</feature>
<keyword evidence="1" id="KW-0175">Coiled coil</keyword>
<feature type="compositionally biased region" description="Polar residues" evidence="2">
    <location>
        <begin position="351"/>
        <end position="362"/>
    </location>
</feature>
<feature type="compositionally biased region" description="Polar residues" evidence="2">
    <location>
        <begin position="11"/>
        <end position="22"/>
    </location>
</feature>
<feature type="region of interest" description="Disordered" evidence="2">
    <location>
        <begin position="1"/>
        <end position="25"/>
    </location>
</feature>
<feature type="compositionally biased region" description="Polar residues" evidence="2">
    <location>
        <begin position="439"/>
        <end position="462"/>
    </location>
</feature>